<dbReference type="InterPro" id="IPR002192">
    <property type="entry name" value="PPDK_AMP/ATP-bd"/>
</dbReference>
<feature type="domain" description="Pyruvate phosphate dikinase AMP/ATP-binding" evidence="1">
    <location>
        <begin position="66"/>
        <end position="266"/>
    </location>
</feature>
<dbReference type="EMBL" id="BAABJO010000026">
    <property type="protein sequence ID" value="GAA5132826.1"/>
    <property type="molecule type" value="Genomic_DNA"/>
</dbReference>
<dbReference type="Pfam" id="PF01326">
    <property type="entry name" value="PPDK_N"/>
    <property type="match status" value="1"/>
</dbReference>
<keyword evidence="3" id="KW-1185">Reference proteome</keyword>
<evidence type="ECO:0000259" key="1">
    <source>
        <dbReference type="Pfam" id="PF01326"/>
    </source>
</evidence>
<dbReference type="Gene3D" id="3.30.470.20">
    <property type="entry name" value="ATP-grasp fold, B domain"/>
    <property type="match status" value="1"/>
</dbReference>
<proteinExistence type="predicted"/>
<dbReference type="SUPFAM" id="SSF56059">
    <property type="entry name" value="Glutathione synthetase ATP-binding domain-like"/>
    <property type="match status" value="1"/>
</dbReference>
<evidence type="ECO:0000313" key="3">
    <source>
        <dbReference type="Proteomes" id="UP001500804"/>
    </source>
</evidence>
<dbReference type="Gene3D" id="3.30.1490.20">
    <property type="entry name" value="ATP-grasp fold, A domain"/>
    <property type="match status" value="2"/>
</dbReference>
<dbReference type="InterPro" id="IPR013815">
    <property type="entry name" value="ATP_grasp_subdomain_1"/>
</dbReference>
<sequence length="268" mass="27430">MFPLTALVEAADRDSFGGKAVALGAAARAGLPVPTGFALSVDAVEAVVHGDPDVLHALYDACARGGSRAVRSSAVGEDSGAASFAGAHCTVLGVRRPEAVVAAVRRVHASGYGSAARAYRGRLGLGPCRMGVLVQELVPAEAAGVLFTRNPVTGAAERVIEASWGLGEAVVGGLVVPDRFRLDRRGRVLERTPGEKDVALRAGPAGTEEVAIAGAAVRSPCLNDAQLAALHVLAEACDAVYGTPEHDIEFAFAHGAVFLLQRRPITGG</sequence>
<dbReference type="RefSeq" id="WP_345609172.1">
    <property type="nucleotide sequence ID" value="NZ_BAABJO010000026.1"/>
</dbReference>
<comment type="caution">
    <text evidence="2">The sequence shown here is derived from an EMBL/GenBank/DDBJ whole genome shotgun (WGS) entry which is preliminary data.</text>
</comment>
<gene>
    <name evidence="2" type="ORF">GCM10023320_58070</name>
</gene>
<protein>
    <recommendedName>
        <fullName evidence="1">Pyruvate phosphate dikinase AMP/ATP-binding domain-containing protein</fullName>
    </recommendedName>
</protein>
<organism evidence="2 3">
    <name type="scientific">Pseudonocardia adelaidensis</name>
    <dbReference type="NCBI Taxonomy" id="648754"/>
    <lineage>
        <taxon>Bacteria</taxon>
        <taxon>Bacillati</taxon>
        <taxon>Actinomycetota</taxon>
        <taxon>Actinomycetes</taxon>
        <taxon>Pseudonocardiales</taxon>
        <taxon>Pseudonocardiaceae</taxon>
        <taxon>Pseudonocardia</taxon>
    </lineage>
</organism>
<name>A0ABP9NSB3_9PSEU</name>
<accession>A0ABP9NSB3</accession>
<dbReference type="PANTHER" id="PTHR43615:SF1">
    <property type="entry name" value="PPDK_N DOMAIN-CONTAINING PROTEIN"/>
    <property type="match status" value="1"/>
</dbReference>
<dbReference type="InterPro" id="IPR051549">
    <property type="entry name" value="PEP_Utilizing_Enz"/>
</dbReference>
<evidence type="ECO:0000313" key="2">
    <source>
        <dbReference type="EMBL" id="GAA5132826.1"/>
    </source>
</evidence>
<dbReference type="PANTHER" id="PTHR43615">
    <property type="entry name" value="PHOSPHOENOLPYRUVATE SYNTHASE-RELATED"/>
    <property type="match status" value="1"/>
</dbReference>
<reference evidence="3" key="1">
    <citation type="journal article" date="2019" name="Int. J. Syst. Evol. Microbiol.">
        <title>The Global Catalogue of Microorganisms (GCM) 10K type strain sequencing project: providing services to taxonomists for standard genome sequencing and annotation.</title>
        <authorList>
            <consortium name="The Broad Institute Genomics Platform"/>
            <consortium name="The Broad Institute Genome Sequencing Center for Infectious Disease"/>
            <person name="Wu L."/>
            <person name="Ma J."/>
        </authorList>
    </citation>
    <scope>NUCLEOTIDE SEQUENCE [LARGE SCALE GENOMIC DNA]</scope>
    <source>
        <strain evidence="3">JCM 18302</strain>
    </source>
</reference>
<dbReference type="Proteomes" id="UP001500804">
    <property type="component" value="Unassembled WGS sequence"/>
</dbReference>